<dbReference type="PANTHER" id="PTHR37017">
    <property type="entry name" value="AB HYDROLASE-1 DOMAIN-CONTAINING PROTEIN-RELATED"/>
    <property type="match status" value="1"/>
</dbReference>
<keyword evidence="3" id="KW-1185">Reference proteome</keyword>
<name>A0A8H3ERD4_9LECA</name>
<protein>
    <recommendedName>
        <fullName evidence="1">AB hydrolase-1 domain-containing protein</fullName>
    </recommendedName>
</protein>
<proteinExistence type="predicted"/>
<dbReference type="Proteomes" id="UP000664534">
    <property type="component" value="Unassembled WGS sequence"/>
</dbReference>
<dbReference type="EMBL" id="CAJPDT010000006">
    <property type="protein sequence ID" value="CAF9910019.1"/>
    <property type="molecule type" value="Genomic_DNA"/>
</dbReference>
<feature type="domain" description="AB hydrolase-1" evidence="1">
    <location>
        <begin position="22"/>
        <end position="252"/>
    </location>
</feature>
<gene>
    <name evidence="2" type="ORF">IMSHALPRED_008531</name>
</gene>
<dbReference type="Pfam" id="PF12697">
    <property type="entry name" value="Abhydrolase_6"/>
    <property type="match status" value="1"/>
</dbReference>
<evidence type="ECO:0000313" key="2">
    <source>
        <dbReference type="EMBL" id="CAF9910019.1"/>
    </source>
</evidence>
<dbReference type="PANTHER" id="PTHR37017:SF11">
    <property type="entry name" value="ESTERASE_LIPASE_THIOESTERASE DOMAIN-CONTAINING PROTEIN"/>
    <property type="match status" value="1"/>
</dbReference>
<dbReference type="SUPFAM" id="SSF53474">
    <property type="entry name" value="alpha/beta-Hydrolases"/>
    <property type="match status" value="1"/>
</dbReference>
<evidence type="ECO:0000313" key="3">
    <source>
        <dbReference type="Proteomes" id="UP000664534"/>
    </source>
</evidence>
<dbReference type="OrthoDB" id="1263307at2759"/>
<dbReference type="InterPro" id="IPR052897">
    <property type="entry name" value="Sec-Metab_Biosynth_Hydrolase"/>
</dbReference>
<evidence type="ECO:0000259" key="1">
    <source>
        <dbReference type="Pfam" id="PF12697"/>
    </source>
</evidence>
<dbReference type="AlphaFoldDB" id="A0A8H3ERD4"/>
<comment type="caution">
    <text evidence="2">The sequence shown here is derived from an EMBL/GenBank/DDBJ whole genome shotgun (WGS) entry which is preliminary data.</text>
</comment>
<organism evidence="2 3">
    <name type="scientific">Imshaugia aleurites</name>
    <dbReference type="NCBI Taxonomy" id="172621"/>
    <lineage>
        <taxon>Eukaryota</taxon>
        <taxon>Fungi</taxon>
        <taxon>Dikarya</taxon>
        <taxon>Ascomycota</taxon>
        <taxon>Pezizomycotina</taxon>
        <taxon>Lecanoromycetes</taxon>
        <taxon>OSLEUM clade</taxon>
        <taxon>Lecanoromycetidae</taxon>
        <taxon>Lecanorales</taxon>
        <taxon>Lecanorineae</taxon>
        <taxon>Parmeliaceae</taxon>
        <taxon>Imshaugia</taxon>
    </lineage>
</organism>
<dbReference type="InterPro" id="IPR029058">
    <property type="entry name" value="AB_hydrolase_fold"/>
</dbReference>
<dbReference type="InterPro" id="IPR000073">
    <property type="entry name" value="AB_hydrolase_1"/>
</dbReference>
<reference evidence="2" key="1">
    <citation type="submission" date="2021-03" db="EMBL/GenBank/DDBJ databases">
        <authorList>
            <person name="Tagirdzhanova G."/>
        </authorList>
    </citation>
    <scope>NUCLEOTIDE SEQUENCE</scope>
</reference>
<accession>A0A8H3ERD4</accession>
<dbReference type="Gene3D" id="3.40.50.1820">
    <property type="entry name" value="alpha/beta hydrolase"/>
    <property type="match status" value="1"/>
</dbReference>
<sequence>MATVASTESATAAQTPNMPTIVLVQGSFQIPKVYAKLVGGLVAKGYPTIHPELPTCSNTDSINFLQLSLVDDALAIRTELTRQVEYEGKTVVLVMHSYGGLVGSEATTEELSYTKRQAQGLPGGVTHLFYYSAFLLNEGQSVLSAWGESPNNDVKPDGRFYLLHGEEKLYSDLPPNEASLWASLLVAQSYRVQTTKLTRAAWRYIPSTYLICESDQAVPPQYQEMFAASAKAQVEQCRSGHSPHLSQPEMLVQKIHEACQKAVAEQI</sequence>